<evidence type="ECO:0000256" key="3">
    <source>
        <dbReference type="ARBA" id="ARBA00010617"/>
    </source>
</evidence>
<dbReference type="InterPro" id="IPR036396">
    <property type="entry name" value="Cyt_P450_sf"/>
</dbReference>
<name>A0ABD1ILV1_SALDI</name>
<dbReference type="PANTHER" id="PTHR47944">
    <property type="entry name" value="CYTOCHROME P450 98A9"/>
    <property type="match status" value="1"/>
</dbReference>
<dbReference type="GO" id="GO:0102684">
    <property type="term" value="F:L-phenylalanine N-monooxygenase activity"/>
    <property type="evidence" value="ECO:0007669"/>
    <property type="project" value="UniProtKB-EC"/>
</dbReference>
<keyword evidence="7 9" id="KW-0408">Iron</keyword>
<dbReference type="PROSITE" id="PS00086">
    <property type="entry name" value="CYTOCHROME_P450"/>
    <property type="match status" value="1"/>
</dbReference>
<dbReference type="PRINTS" id="PR00385">
    <property type="entry name" value="P450"/>
</dbReference>
<evidence type="ECO:0000256" key="10">
    <source>
        <dbReference type="RuleBase" id="RU000461"/>
    </source>
</evidence>
<dbReference type="InterPro" id="IPR017972">
    <property type="entry name" value="Cyt_P450_CS"/>
</dbReference>
<dbReference type="Pfam" id="PF00067">
    <property type="entry name" value="p450"/>
    <property type="match status" value="1"/>
</dbReference>
<comment type="similarity">
    <text evidence="3 10">Belongs to the cytochrome P450 family.</text>
</comment>
<evidence type="ECO:0000256" key="9">
    <source>
        <dbReference type="PIRSR" id="PIRSR602401-1"/>
    </source>
</evidence>
<dbReference type="PRINTS" id="PR00463">
    <property type="entry name" value="EP450I"/>
</dbReference>
<evidence type="ECO:0000256" key="1">
    <source>
        <dbReference type="ARBA" id="ARBA00001971"/>
    </source>
</evidence>
<sequence length="510" mass="57575">MTNELIILGLALLTILLYKWSQRIRKHPLPPGPTAYPIVGCLPQMVRNKPVFRWMYNYMQTFKTEIACFRLGSVHVITVTSPQLARQFLKENDAVFSSRPETMSSRLTSNGYLTAVLTPAGDQWQKMKRIVVSEVLKNDVYQSLHAKRCEEADHLIRYVYNRCQQNGILSVRETAQLYCGGLIRKLVFGERFFGCGMEDGGQGVEEEKHMDALWTILLHTYGFAISDYVPFLEVFDLDGHNKIVTNALACMKKYQDPRIDKRVEMWRNGTRDKEDDILDILINLKDSNKDPLLSAQEIKAQVNEILLAAIDNPASAVEWALAEMMIEPSLLDLASKELDEVVGRERLVQESDLPQLNFIKACVKEAFRLHPVAPFNLPHVSTVDSVVSGYHIPKGSHVLLSRPGLGRNPKTWDDPLKFKPQRHTGQVLLHDPQLRILSFSTGLRGCPAIKLGSTMVTMLLARLVQGFSWTASSHTSLAHLVQSGSHMLLAQPLIAHVTPRLDSQLYQQIS</sequence>
<evidence type="ECO:0000313" key="12">
    <source>
        <dbReference type="Proteomes" id="UP001567538"/>
    </source>
</evidence>
<proteinExistence type="inferred from homology"/>
<dbReference type="InterPro" id="IPR001128">
    <property type="entry name" value="Cyt_P450"/>
</dbReference>
<dbReference type="InterPro" id="IPR002401">
    <property type="entry name" value="Cyt_P450_E_grp-I"/>
</dbReference>
<dbReference type="GO" id="GO:0016712">
    <property type="term" value="F:oxidoreductase activity, acting on paired donors, with incorporation or reduction of molecular oxygen, reduced flavin or flavoprotein as one donor, and incorporation of one atom of oxygen"/>
    <property type="evidence" value="ECO:0007669"/>
    <property type="project" value="UniProtKB-ARBA"/>
</dbReference>
<dbReference type="Gene3D" id="1.10.630.10">
    <property type="entry name" value="Cytochrome P450"/>
    <property type="match status" value="1"/>
</dbReference>
<evidence type="ECO:0000256" key="8">
    <source>
        <dbReference type="ARBA" id="ARBA00023033"/>
    </source>
</evidence>
<dbReference type="GO" id="GO:0016114">
    <property type="term" value="P:terpenoid biosynthetic process"/>
    <property type="evidence" value="ECO:0007669"/>
    <property type="project" value="UniProtKB-ARBA"/>
</dbReference>
<dbReference type="SUPFAM" id="SSF48264">
    <property type="entry name" value="Cytochrome P450"/>
    <property type="match status" value="1"/>
</dbReference>
<dbReference type="AlphaFoldDB" id="A0ABD1ILV1"/>
<dbReference type="EC" id="1.14.14.40" evidence="11"/>
<accession>A0ABD1ILV1</accession>
<comment type="caution">
    <text evidence="11">The sequence shown here is derived from an EMBL/GenBank/DDBJ whole genome shotgun (WGS) entry which is preliminary data.</text>
</comment>
<keyword evidence="4 9" id="KW-0349">Heme</keyword>
<dbReference type="GO" id="GO:0046872">
    <property type="term" value="F:metal ion binding"/>
    <property type="evidence" value="ECO:0007669"/>
    <property type="project" value="UniProtKB-KW"/>
</dbReference>
<evidence type="ECO:0000313" key="11">
    <source>
        <dbReference type="EMBL" id="KAL1569465.1"/>
    </source>
</evidence>
<dbReference type="Proteomes" id="UP001567538">
    <property type="component" value="Unassembled WGS sequence"/>
</dbReference>
<dbReference type="PANTHER" id="PTHR47944:SF19">
    <property type="entry name" value="CYTOCHROME P450 77A4"/>
    <property type="match status" value="1"/>
</dbReference>
<evidence type="ECO:0000256" key="2">
    <source>
        <dbReference type="ARBA" id="ARBA00004167"/>
    </source>
</evidence>
<keyword evidence="12" id="KW-1185">Reference proteome</keyword>
<gene>
    <name evidence="11" type="ORF">AAHA92_00941</name>
</gene>
<dbReference type="EMBL" id="JBEAFC010000001">
    <property type="protein sequence ID" value="KAL1569465.1"/>
    <property type="molecule type" value="Genomic_DNA"/>
</dbReference>
<keyword evidence="8 10" id="KW-0503">Monooxygenase</keyword>
<evidence type="ECO:0000256" key="7">
    <source>
        <dbReference type="ARBA" id="ARBA00023004"/>
    </source>
</evidence>
<keyword evidence="6 10" id="KW-0560">Oxidoreductase</keyword>
<reference evidence="11 12" key="1">
    <citation type="submission" date="2024-06" db="EMBL/GenBank/DDBJ databases">
        <title>A chromosome level genome sequence of Diviner's sage (Salvia divinorum).</title>
        <authorList>
            <person name="Ford S.A."/>
            <person name="Ro D.-K."/>
            <person name="Ness R.W."/>
            <person name="Phillips M.A."/>
        </authorList>
    </citation>
    <scope>NUCLEOTIDE SEQUENCE [LARGE SCALE GENOMIC DNA]</scope>
    <source>
        <strain evidence="11">SAF-2024a</strain>
        <tissue evidence="11">Leaf</tissue>
    </source>
</reference>
<comment type="cofactor">
    <cofactor evidence="1 9">
        <name>heme</name>
        <dbReference type="ChEBI" id="CHEBI:30413"/>
    </cofactor>
</comment>
<dbReference type="GO" id="GO:0016020">
    <property type="term" value="C:membrane"/>
    <property type="evidence" value="ECO:0007669"/>
    <property type="project" value="UniProtKB-SubCell"/>
</dbReference>
<keyword evidence="5 9" id="KW-0479">Metal-binding</keyword>
<comment type="subcellular location">
    <subcellularLocation>
        <location evidence="2">Membrane</location>
        <topology evidence="2">Single-pass membrane protein</topology>
    </subcellularLocation>
</comment>
<evidence type="ECO:0000256" key="5">
    <source>
        <dbReference type="ARBA" id="ARBA00022723"/>
    </source>
</evidence>
<protein>
    <submittedName>
        <fullName evidence="11">Phenylalanine N-monooxygenase</fullName>
        <ecNumber evidence="11">1.14.14.40</ecNumber>
    </submittedName>
</protein>
<evidence type="ECO:0000256" key="4">
    <source>
        <dbReference type="ARBA" id="ARBA00022617"/>
    </source>
</evidence>
<feature type="binding site" description="axial binding residue" evidence="9">
    <location>
        <position position="446"/>
    </location>
    <ligand>
        <name>heme</name>
        <dbReference type="ChEBI" id="CHEBI:30413"/>
    </ligand>
    <ligandPart>
        <name>Fe</name>
        <dbReference type="ChEBI" id="CHEBI:18248"/>
    </ligandPart>
</feature>
<organism evidence="11 12">
    <name type="scientific">Salvia divinorum</name>
    <name type="common">Maria pastora</name>
    <name type="synonym">Diviner's sage</name>
    <dbReference type="NCBI Taxonomy" id="28513"/>
    <lineage>
        <taxon>Eukaryota</taxon>
        <taxon>Viridiplantae</taxon>
        <taxon>Streptophyta</taxon>
        <taxon>Embryophyta</taxon>
        <taxon>Tracheophyta</taxon>
        <taxon>Spermatophyta</taxon>
        <taxon>Magnoliopsida</taxon>
        <taxon>eudicotyledons</taxon>
        <taxon>Gunneridae</taxon>
        <taxon>Pentapetalae</taxon>
        <taxon>asterids</taxon>
        <taxon>lamiids</taxon>
        <taxon>Lamiales</taxon>
        <taxon>Lamiaceae</taxon>
        <taxon>Nepetoideae</taxon>
        <taxon>Mentheae</taxon>
        <taxon>Salviinae</taxon>
        <taxon>Salvia</taxon>
        <taxon>Salvia subgen. Calosphace</taxon>
    </lineage>
</organism>
<evidence type="ECO:0000256" key="6">
    <source>
        <dbReference type="ARBA" id="ARBA00023002"/>
    </source>
</evidence>